<accession>A0A650CE37</accession>
<dbReference type="GO" id="GO:0030677">
    <property type="term" value="C:ribonuclease P complex"/>
    <property type="evidence" value="ECO:0007669"/>
    <property type="project" value="UniProtKB-UniRule"/>
</dbReference>
<keyword evidence="3" id="KW-0472">Membrane</keyword>
<dbReference type="HAMAP" id="MF_00755">
    <property type="entry name" value="RNase_P_2"/>
    <property type="match status" value="1"/>
</dbReference>
<dbReference type="SUPFAM" id="SSF160350">
    <property type="entry name" value="Rnp2-like"/>
    <property type="match status" value="1"/>
</dbReference>
<dbReference type="GO" id="GO:0004526">
    <property type="term" value="F:ribonuclease P activity"/>
    <property type="evidence" value="ECO:0007669"/>
    <property type="project" value="UniProtKB-UniRule"/>
</dbReference>
<dbReference type="Proteomes" id="UP000427373">
    <property type="component" value="Chromosome"/>
</dbReference>
<keyword evidence="2" id="KW-0963">Cytoplasm</keyword>
<dbReference type="KEGG" id="soh:D1869_02025"/>
<comment type="subcellular location">
    <subcellularLocation>
        <location evidence="2">Cytoplasm</location>
    </subcellularLocation>
</comment>
<sequence length="140" mass="16408">MNILNLLLLIWLLVLTVMVIFSYRTRIIYIKKIKNKRDTRAKRYVIFDIISEDNFEIREIEEAVRNSVKELGGKIWLDLSNPKVIMIYNNRGIISTNRIGYKIIIASLPLIKKIKNKEVLLVPRRTTGSLKRAKRLIGIE</sequence>
<keyword evidence="3" id="KW-1133">Transmembrane helix</keyword>
<reference evidence="4 5" key="1">
    <citation type="submission" date="2019-10" db="EMBL/GenBank/DDBJ databases">
        <title>Genome Sequences from Six Type Strain Members of the Archaeal Family Sulfolobaceae: Acidianus ambivalens, Acidianus infernus, Metallosphaera prunae, Stygiolobus azoricus, Sulfolobus metallicus, and Sulfurisphaera ohwakuensis.</title>
        <authorList>
            <person name="Counts J.A."/>
            <person name="Kelly R.M."/>
        </authorList>
    </citation>
    <scope>NUCLEOTIDE SEQUENCE [LARGE SCALE GENOMIC DNA]</scope>
    <source>
        <strain evidence="4 5">TA-1</strain>
    </source>
</reference>
<dbReference type="Gene3D" id="3.30.70.3250">
    <property type="entry name" value="Ribonuclease P, Pop5 subunit"/>
    <property type="match status" value="1"/>
</dbReference>
<evidence type="ECO:0000256" key="2">
    <source>
        <dbReference type="HAMAP-Rule" id="MF_00755"/>
    </source>
</evidence>
<name>A0A650CE37_SULOH</name>
<comment type="function">
    <text evidence="2">Part of ribonuclease P, a protein complex that generates mature tRNA molecules by cleaving their 5'-ends.</text>
</comment>
<keyword evidence="2" id="KW-0540">Nuclease</keyword>
<dbReference type="InterPro" id="IPR038085">
    <property type="entry name" value="Rnp2-like_sf"/>
</dbReference>
<evidence type="ECO:0000313" key="5">
    <source>
        <dbReference type="Proteomes" id="UP000427373"/>
    </source>
</evidence>
<comment type="catalytic activity">
    <reaction evidence="2">
        <text>Endonucleolytic cleavage of RNA, removing 5'-extranucleotides from tRNA precursor.</text>
        <dbReference type="EC" id="3.1.26.5"/>
    </reaction>
</comment>
<dbReference type="EMBL" id="CP045484">
    <property type="protein sequence ID" value="QGR16101.1"/>
    <property type="molecule type" value="Genomic_DNA"/>
</dbReference>
<dbReference type="GO" id="GO:0005737">
    <property type="term" value="C:cytoplasm"/>
    <property type="evidence" value="ECO:0007669"/>
    <property type="project" value="UniProtKB-SubCell"/>
</dbReference>
<keyword evidence="5" id="KW-1185">Reference proteome</keyword>
<feature type="transmembrane region" description="Helical" evidence="3">
    <location>
        <begin position="6"/>
        <end position="23"/>
    </location>
</feature>
<evidence type="ECO:0000313" key="4">
    <source>
        <dbReference type="EMBL" id="QGR16101.1"/>
    </source>
</evidence>
<proteinExistence type="inferred from homology"/>
<keyword evidence="1 2" id="KW-0819">tRNA processing</keyword>
<dbReference type="GO" id="GO:0001682">
    <property type="term" value="P:tRNA 5'-leader removal"/>
    <property type="evidence" value="ECO:0007669"/>
    <property type="project" value="UniProtKB-UniRule"/>
</dbReference>
<comment type="similarity">
    <text evidence="2">Belongs to the eukaryotic/archaeal RNase P protein component 2 family.</text>
</comment>
<keyword evidence="2" id="KW-0255">Endonuclease</keyword>
<evidence type="ECO:0000256" key="3">
    <source>
        <dbReference type="SAM" id="Phobius"/>
    </source>
</evidence>
<protein>
    <recommendedName>
        <fullName evidence="2">Ribonuclease P protein component 2</fullName>
        <shortName evidence="2">RNase P component 2</shortName>
        <ecNumber evidence="2">3.1.26.5</ecNumber>
    </recommendedName>
    <alternativeName>
        <fullName evidence="2">Pop5</fullName>
    </alternativeName>
</protein>
<dbReference type="OrthoDB" id="34695at2157"/>
<evidence type="ECO:0000256" key="1">
    <source>
        <dbReference type="ARBA" id="ARBA00022694"/>
    </source>
</evidence>
<keyword evidence="2" id="KW-0378">Hydrolase</keyword>
<organism evidence="4 5">
    <name type="scientific">Sulfurisphaera ohwakuensis</name>
    <dbReference type="NCBI Taxonomy" id="69656"/>
    <lineage>
        <taxon>Archaea</taxon>
        <taxon>Thermoproteota</taxon>
        <taxon>Thermoprotei</taxon>
        <taxon>Sulfolobales</taxon>
        <taxon>Sulfolobaceae</taxon>
        <taxon>Sulfurisphaera</taxon>
    </lineage>
</organism>
<dbReference type="Pfam" id="PF01900">
    <property type="entry name" value="RNase_P_Rpp14"/>
    <property type="match status" value="1"/>
</dbReference>
<dbReference type="EC" id="3.1.26.5" evidence="2"/>
<dbReference type="InterPro" id="IPR002759">
    <property type="entry name" value="Pop5/Rpp14/Rnp2-like"/>
</dbReference>
<gene>
    <name evidence="2" type="primary">rnp2</name>
    <name evidence="4" type="ORF">D1869_02025</name>
</gene>
<keyword evidence="3" id="KW-0812">Transmembrane</keyword>
<dbReference type="AlphaFoldDB" id="A0A650CE37"/>
<comment type="subunit">
    <text evidence="2">Consists of a catalytic RNA component and at least 4-5 protein subunits.</text>
</comment>